<dbReference type="Proteomes" id="UP001152797">
    <property type="component" value="Unassembled WGS sequence"/>
</dbReference>
<protein>
    <submittedName>
        <fullName evidence="2">Uncharacterized protein</fullName>
    </submittedName>
</protein>
<reference evidence="3" key="2">
    <citation type="submission" date="2024-04" db="EMBL/GenBank/DDBJ databases">
        <authorList>
            <person name="Chen Y."/>
            <person name="Shah S."/>
            <person name="Dougan E. K."/>
            <person name="Thang M."/>
            <person name="Chan C."/>
        </authorList>
    </citation>
    <scope>NUCLEOTIDE SEQUENCE [LARGE SCALE GENOMIC DNA]</scope>
</reference>
<dbReference type="EMBL" id="CAMXCT020000354">
    <property type="protein sequence ID" value="CAL1130982.1"/>
    <property type="molecule type" value="Genomic_DNA"/>
</dbReference>
<dbReference type="EMBL" id="CAMXCT030000354">
    <property type="protein sequence ID" value="CAL4764919.1"/>
    <property type="molecule type" value="Genomic_DNA"/>
</dbReference>
<keyword evidence="4" id="KW-1185">Reference proteome</keyword>
<name>A0A9P1BQP6_9DINO</name>
<dbReference type="EMBL" id="CAMXCT010000354">
    <property type="protein sequence ID" value="CAI3977607.1"/>
    <property type="molecule type" value="Genomic_DNA"/>
</dbReference>
<evidence type="ECO:0000313" key="3">
    <source>
        <dbReference type="EMBL" id="CAL1130982.1"/>
    </source>
</evidence>
<sequence>MSCAREPRDTAVKHVAKDAVNQALTPAAKRDEDCLTAPFSILLEAGVLNLEHRPSVGPWELSHRVGWPPGRLALANAASGRVSGSLSSCPMEVEHERKSRCLELRPVSKAGWHMWVGSRAKALEDLRELDELLEDELIEEETHATQLQHILTEFGVKSREELLKGEPGEPAPAPEPPEEFPKEEEAQQARVQLLQEQLQELDELLEDELIEEEVHAEQRKHLLAALAREGHQP</sequence>
<feature type="region of interest" description="Disordered" evidence="1">
    <location>
        <begin position="163"/>
        <end position="189"/>
    </location>
</feature>
<evidence type="ECO:0000313" key="4">
    <source>
        <dbReference type="Proteomes" id="UP001152797"/>
    </source>
</evidence>
<accession>A0A9P1BQP6</accession>
<dbReference type="AlphaFoldDB" id="A0A9P1BQP6"/>
<evidence type="ECO:0000313" key="2">
    <source>
        <dbReference type="EMBL" id="CAI3977607.1"/>
    </source>
</evidence>
<organism evidence="2">
    <name type="scientific">Cladocopium goreaui</name>
    <dbReference type="NCBI Taxonomy" id="2562237"/>
    <lineage>
        <taxon>Eukaryota</taxon>
        <taxon>Sar</taxon>
        <taxon>Alveolata</taxon>
        <taxon>Dinophyceae</taxon>
        <taxon>Suessiales</taxon>
        <taxon>Symbiodiniaceae</taxon>
        <taxon>Cladocopium</taxon>
    </lineage>
</organism>
<evidence type="ECO:0000256" key="1">
    <source>
        <dbReference type="SAM" id="MobiDB-lite"/>
    </source>
</evidence>
<proteinExistence type="predicted"/>
<reference evidence="2" key="1">
    <citation type="submission" date="2022-10" db="EMBL/GenBank/DDBJ databases">
        <authorList>
            <person name="Chen Y."/>
            <person name="Dougan E. K."/>
            <person name="Chan C."/>
            <person name="Rhodes N."/>
            <person name="Thang M."/>
        </authorList>
    </citation>
    <scope>NUCLEOTIDE SEQUENCE</scope>
</reference>
<comment type="caution">
    <text evidence="2">The sequence shown here is derived from an EMBL/GenBank/DDBJ whole genome shotgun (WGS) entry which is preliminary data.</text>
</comment>
<gene>
    <name evidence="2" type="ORF">C1SCF055_LOCUS5737</name>
</gene>